<dbReference type="GO" id="GO:0006508">
    <property type="term" value="P:proteolysis"/>
    <property type="evidence" value="ECO:0007669"/>
    <property type="project" value="UniProtKB-KW"/>
</dbReference>
<keyword evidence="2" id="KW-0472">Membrane</keyword>
<dbReference type="Gene3D" id="3.10.620.30">
    <property type="match status" value="1"/>
</dbReference>
<gene>
    <name evidence="4" type="ORF">BKA08_002746</name>
</gene>
<dbReference type="InterPro" id="IPR002931">
    <property type="entry name" value="Transglutaminase-like"/>
</dbReference>
<comment type="caution">
    <text evidence="4">The sequence shown here is derived from an EMBL/GenBank/DDBJ whole genome shotgun (WGS) entry which is preliminary data.</text>
</comment>
<dbReference type="PANTHER" id="PTHR42736:SF1">
    <property type="entry name" value="PROTEIN-GLUTAMINE GAMMA-GLUTAMYLTRANSFERASE"/>
    <property type="match status" value="1"/>
</dbReference>
<dbReference type="PANTHER" id="PTHR42736">
    <property type="entry name" value="PROTEIN-GLUTAMINE GAMMA-GLUTAMYLTRANSFERASE"/>
    <property type="match status" value="1"/>
</dbReference>
<dbReference type="Proteomes" id="UP000516957">
    <property type="component" value="Unassembled WGS sequence"/>
</dbReference>
<dbReference type="SMART" id="SM00460">
    <property type="entry name" value="TGc"/>
    <property type="match status" value="1"/>
</dbReference>
<keyword evidence="2" id="KW-1133">Transmembrane helix</keyword>
<protein>
    <submittedName>
        <fullName evidence="4">Transglutaminase-like putative cysteine protease</fullName>
    </submittedName>
</protein>
<feature type="transmembrane region" description="Helical" evidence="2">
    <location>
        <begin position="172"/>
        <end position="189"/>
    </location>
</feature>
<name>A0A7Y9JSE6_9ACTN</name>
<organism evidence="4 5">
    <name type="scientific">Nocardioides marinisabuli</name>
    <dbReference type="NCBI Taxonomy" id="419476"/>
    <lineage>
        <taxon>Bacteria</taxon>
        <taxon>Bacillati</taxon>
        <taxon>Actinomycetota</taxon>
        <taxon>Actinomycetes</taxon>
        <taxon>Propionibacteriales</taxon>
        <taxon>Nocardioidaceae</taxon>
        <taxon>Nocardioides</taxon>
    </lineage>
</organism>
<proteinExistence type="predicted"/>
<dbReference type="InterPro" id="IPR052901">
    <property type="entry name" value="Bact_TGase-like"/>
</dbReference>
<dbReference type="InterPro" id="IPR021878">
    <property type="entry name" value="TgpA_N"/>
</dbReference>
<dbReference type="SUPFAM" id="SSF54001">
    <property type="entry name" value="Cysteine proteinases"/>
    <property type="match status" value="1"/>
</dbReference>
<dbReference type="InterPro" id="IPR038765">
    <property type="entry name" value="Papain-like_cys_pep_sf"/>
</dbReference>
<dbReference type="GO" id="GO:0008233">
    <property type="term" value="F:peptidase activity"/>
    <property type="evidence" value="ECO:0007669"/>
    <property type="project" value="UniProtKB-KW"/>
</dbReference>
<dbReference type="AlphaFoldDB" id="A0A7Y9JSE6"/>
<keyword evidence="4" id="KW-0645">Protease</keyword>
<reference evidence="4 5" key="1">
    <citation type="submission" date="2020-07" db="EMBL/GenBank/DDBJ databases">
        <title>Sequencing the genomes of 1000 actinobacteria strains.</title>
        <authorList>
            <person name="Klenk H.-P."/>
        </authorList>
    </citation>
    <scope>NUCLEOTIDE SEQUENCE [LARGE SCALE GENOMIC DNA]</scope>
    <source>
        <strain evidence="4 5">DSM 18965</strain>
    </source>
</reference>
<keyword evidence="5" id="KW-1185">Reference proteome</keyword>
<evidence type="ECO:0000259" key="3">
    <source>
        <dbReference type="SMART" id="SM00460"/>
    </source>
</evidence>
<evidence type="ECO:0000313" key="5">
    <source>
        <dbReference type="Proteomes" id="UP000516957"/>
    </source>
</evidence>
<feature type="transmembrane region" description="Helical" evidence="2">
    <location>
        <begin position="122"/>
        <end position="141"/>
    </location>
</feature>
<dbReference type="Pfam" id="PF01841">
    <property type="entry name" value="Transglut_core"/>
    <property type="match status" value="1"/>
</dbReference>
<feature type="region of interest" description="Disordered" evidence="1">
    <location>
        <begin position="563"/>
        <end position="618"/>
    </location>
</feature>
<feature type="region of interest" description="Disordered" evidence="1">
    <location>
        <begin position="315"/>
        <end position="336"/>
    </location>
</feature>
<accession>A0A7Y9JSE6</accession>
<keyword evidence="2" id="KW-0812">Transmembrane</keyword>
<dbReference type="EMBL" id="JACCBE010000001">
    <property type="protein sequence ID" value="NYD58508.1"/>
    <property type="molecule type" value="Genomic_DNA"/>
</dbReference>
<evidence type="ECO:0000256" key="2">
    <source>
        <dbReference type="SAM" id="Phobius"/>
    </source>
</evidence>
<keyword evidence="4" id="KW-0378">Hydrolase</keyword>
<feature type="transmembrane region" description="Helical" evidence="2">
    <location>
        <begin position="148"/>
        <end position="166"/>
    </location>
</feature>
<feature type="transmembrane region" description="Helical" evidence="2">
    <location>
        <begin position="12"/>
        <end position="33"/>
    </location>
</feature>
<feature type="domain" description="Transglutaminase-like" evidence="3">
    <location>
        <begin position="489"/>
        <end position="559"/>
    </location>
</feature>
<feature type="compositionally biased region" description="Basic and acidic residues" evidence="1">
    <location>
        <begin position="315"/>
        <end position="327"/>
    </location>
</feature>
<dbReference type="Pfam" id="PF11992">
    <property type="entry name" value="TgpA_N"/>
    <property type="match status" value="1"/>
</dbReference>
<evidence type="ECO:0000256" key="1">
    <source>
        <dbReference type="SAM" id="MobiDB-lite"/>
    </source>
</evidence>
<feature type="transmembrane region" description="Helical" evidence="2">
    <location>
        <begin position="65"/>
        <end position="85"/>
    </location>
</feature>
<evidence type="ECO:0000313" key="4">
    <source>
        <dbReference type="EMBL" id="NYD58508.1"/>
    </source>
</evidence>
<feature type="transmembrane region" description="Helical" evidence="2">
    <location>
        <begin position="39"/>
        <end position="58"/>
    </location>
</feature>
<feature type="transmembrane region" description="Helical" evidence="2">
    <location>
        <begin position="225"/>
        <end position="245"/>
    </location>
</feature>
<feature type="region of interest" description="Disordered" evidence="1">
    <location>
        <begin position="777"/>
        <end position="801"/>
    </location>
</feature>
<feature type="transmembrane region" description="Helical" evidence="2">
    <location>
        <begin position="624"/>
        <end position="647"/>
    </location>
</feature>
<feature type="compositionally biased region" description="Basic and acidic residues" evidence="1">
    <location>
        <begin position="587"/>
        <end position="597"/>
    </location>
</feature>
<dbReference type="RefSeq" id="WP_179616106.1">
    <property type="nucleotide sequence ID" value="NZ_CP059163.1"/>
</dbReference>
<sequence>MTSRTRSSPGAGLTLSTVAALTTWICILSWRGFTDAPSLFLSPLLGLALLVAAVGAVGRWSRLGALSVLLLQLLSGAMALSWVVVGSPLPVGATWDALLVALADAREGAVVYASPVPTAEAAVEPLLLAGGLACLVLVDLLACGLRRVPLAGLPLLAVYSVPVSLLATDLTWWVFALSALGFVAMLYLQESEQVARWGRSLGNDDLTAPLAEPSGLGVHTATVRVNALAVGGVATALAVVVPLAVPTLDVHLLDIGRGPGGDTEISVDNPMTDLVRDLNRPEDTPLLAVRSEQVEPEYLRISVLNRFSENEWSPGDREIPLENRPDGEMPSLTGVSQSVPRRTLDYSIEAYETFSSRWLPTFAPVSRVEAEGDWRYDESTMDFLAGDTDLDLTGTRWSMTGVDLDLSAQELADAPSSVGMVSASYTDLPDGMPPLIRQLANQVTASAPTRFQKAVALQDWFRQEFEYSLRNVPPGNGTDELEEFLSTEGDYARTGYCEQFASAMAVMARQLGIPARVAVGFLTPQRIADGVYEYSSDDLHAWPELFIAGSGWVRFEPTPPARAGAVPSYTREAVDLEQPEPSGPSGRAEDQLPDRNGEPSAAPEEELDPETGAAAGSTDGGFPWGTLLGVLLGALALVGLALAPGALRRRRREHRLAAGPEEIWDELRDTARDLGLPYAGGRSPRETGAGLVGHLGSPLDDRLRPGHGAGQAPEAVASLHRLVADLERLRYAPAGAADPAHRHDDGQRVVQALFDGTTPRARRRATWLPRTLLRPTRRTSAAAGPDTESLGYRGGVVDHVG</sequence>